<gene>
    <name evidence="1" type="ORF">HY618_04805</name>
</gene>
<accession>A0A932ZSQ6</accession>
<organism evidence="1 2">
    <name type="scientific">Tectimicrobiota bacterium</name>
    <dbReference type="NCBI Taxonomy" id="2528274"/>
    <lineage>
        <taxon>Bacteria</taxon>
        <taxon>Pseudomonadati</taxon>
        <taxon>Nitrospinota/Tectimicrobiota group</taxon>
        <taxon>Candidatus Tectimicrobiota</taxon>
    </lineage>
</organism>
<proteinExistence type="predicted"/>
<dbReference type="GO" id="GO:0016740">
    <property type="term" value="F:transferase activity"/>
    <property type="evidence" value="ECO:0007669"/>
    <property type="project" value="UniProtKB-KW"/>
</dbReference>
<sequence>MSLRSSPLPEAVRRAGNQLAVCLAREVRDGERVFHGVNSPLPMVAVFLARRLHAPRLVLIEVAGSVNPRPRFMPRSTHDPELCHGTAALFSNADAYDL</sequence>
<dbReference type="InterPro" id="IPR037171">
    <property type="entry name" value="NagB/RpiA_transferase-like"/>
</dbReference>
<keyword evidence="1" id="KW-0808">Transferase</keyword>
<dbReference type="Gene3D" id="3.40.1080.10">
    <property type="entry name" value="Glutaconate Coenzyme A-transferase"/>
    <property type="match status" value="1"/>
</dbReference>
<reference evidence="1" key="1">
    <citation type="submission" date="2020-07" db="EMBL/GenBank/DDBJ databases">
        <title>Huge and variable diversity of episymbiotic CPR bacteria and DPANN archaea in groundwater ecosystems.</title>
        <authorList>
            <person name="He C.Y."/>
            <person name="Keren R."/>
            <person name="Whittaker M."/>
            <person name="Farag I.F."/>
            <person name="Doudna J."/>
            <person name="Cate J.H.D."/>
            <person name="Banfield J.F."/>
        </authorList>
    </citation>
    <scope>NUCLEOTIDE SEQUENCE</scope>
    <source>
        <strain evidence="1">NC_groundwater_1370_Ag_S-0.2um_69_93</strain>
    </source>
</reference>
<feature type="non-terminal residue" evidence="1">
    <location>
        <position position="98"/>
    </location>
</feature>
<dbReference type="Proteomes" id="UP000752292">
    <property type="component" value="Unassembled WGS sequence"/>
</dbReference>
<evidence type="ECO:0000313" key="2">
    <source>
        <dbReference type="Proteomes" id="UP000752292"/>
    </source>
</evidence>
<dbReference type="EMBL" id="JACQRX010000209">
    <property type="protein sequence ID" value="MBI4251759.1"/>
    <property type="molecule type" value="Genomic_DNA"/>
</dbReference>
<dbReference type="AlphaFoldDB" id="A0A932ZSQ6"/>
<evidence type="ECO:0000313" key="1">
    <source>
        <dbReference type="EMBL" id="MBI4251759.1"/>
    </source>
</evidence>
<dbReference type="SUPFAM" id="SSF100950">
    <property type="entry name" value="NagB/RpiA/CoA transferase-like"/>
    <property type="match status" value="1"/>
</dbReference>
<protein>
    <submittedName>
        <fullName evidence="1">3-oxoadipate--succinyl-CoA transferase</fullName>
    </submittedName>
</protein>
<comment type="caution">
    <text evidence="1">The sequence shown here is derived from an EMBL/GenBank/DDBJ whole genome shotgun (WGS) entry which is preliminary data.</text>
</comment>
<name>A0A932ZSQ6_UNCTE</name>